<dbReference type="InterPro" id="IPR004089">
    <property type="entry name" value="MCPsignal_dom"/>
</dbReference>
<dbReference type="Proteomes" id="UP000001982">
    <property type="component" value="Chromosome"/>
</dbReference>
<dbReference type="eggNOG" id="COG0840">
    <property type="taxonomic scope" value="Bacteria"/>
</dbReference>
<dbReference type="OrthoDB" id="2489132at2"/>
<feature type="domain" description="Methyl-accepting transducer" evidence="11">
    <location>
        <begin position="380"/>
        <end position="616"/>
    </location>
</feature>
<dbReference type="FunFam" id="1.10.287.950:FF:000001">
    <property type="entry name" value="Methyl-accepting chemotaxis sensory transducer"/>
    <property type="match status" value="1"/>
</dbReference>
<dbReference type="CDD" id="cd11386">
    <property type="entry name" value="MCP_signal"/>
    <property type="match status" value="1"/>
</dbReference>
<dbReference type="PANTHER" id="PTHR32089">
    <property type="entry name" value="METHYL-ACCEPTING CHEMOTAXIS PROTEIN MCPB"/>
    <property type="match status" value="1"/>
</dbReference>
<evidence type="ECO:0000256" key="9">
    <source>
        <dbReference type="PROSITE-ProRule" id="PRU00284"/>
    </source>
</evidence>
<reference evidence="13 14" key="1">
    <citation type="submission" date="2006-03" db="EMBL/GenBank/DDBJ databases">
        <title>Complete sequence of Shewanella denitrificans OS217.</title>
        <authorList>
            <consortium name="US DOE Joint Genome Institute"/>
            <person name="Copeland A."/>
            <person name="Lucas S."/>
            <person name="Lapidus A."/>
            <person name="Barry K."/>
            <person name="Detter J.C."/>
            <person name="Glavina del Rio T."/>
            <person name="Hammon N."/>
            <person name="Israni S."/>
            <person name="Dalin E."/>
            <person name="Tice H."/>
            <person name="Pitluck S."/>
            <person name="Brettin T."/>
            <person name="Bruce D."/>
            <person name="Han C."/>
            <person name="Tapia R."/>
            <person name="Gilna P."/>
            <person name="Kiss H."/>
            <person name="Schmutz J."/>
            <person name="Larimer F."/>
            <person name="Land M."/>
            <person name="Hauser L."/>
            <person name="Kyrpides N."/>
            <person name="Lykidis A."/>
            <person name="Richardson P."/>
        </authorList>
    </citation>
    <scope>NUCLEOTIDE SEQUENCE [LARGE SCALE GENOMIC DNA]</scope>
    <source>
        <strain evidence="14">OS217 / ATCC BAA-1090 / DSM 15013</strain>
    </source>
</reference>
<protein>
    <submittedName>
        <fullName evidence="13">Chemotaxis sensory transducer</fullName>
    </submittedName>
</protein>
<evidence type="ECO:0000256" key="4">
    <source>
        <dbReference type="ARBA" id="ARBA00022692"/>
    </source>
</evidence>
<dbReference type="InterPro" id="IPR004090">
    <property type="entry name" value="Chemotax_Me-accpt_rcpt"/>
</dbReference>
<dbReference type="GO" id="GO:0006935">
    <property type="term" value="P:chemotaxis"/>
    <property type="evidence" value="ECO:0007669"/>
    <property type="project" value="UniProtKB-KW"/>
</dbReference>
<dbReference type="SMART" id="SM00304">
    <property type="entry name" value="HAMP"/>
    <property type="match status" value="1"/>
</dbReference>
<dbReference type="GO" id="GO:0004888">
    <property type="term" value="F:transmembrane signaling receptor activity"/>
    <property type="evidence" value="ECO:0007669"/>
    <property type="project" value="InterPro"/>
</dbReference>
<dbReference type="CDD" id="cd06225">
    <property type="entry name" value="HAMP"/>
    <property type="match status" value="1"/>
</dbReference>
<organism evidence="13 14">
    <name type="scientific">Shewanella denitrificans (strain OS217 / ATCC BAA-1090 / DSM 15013)</name>
    <dbReference type="NCBI Taxonomy" id="318161"/>
    <lineage>
        <taxon>Bacteria</taxon>
        <taxon>Pseudomonadati</taxon>
        <taxon>Pseudomonadota</taxon>
        <taxon>Gammaproteobacteria</taxon>
        <taxon>Alteromonadales</taxon>
        <taxon>Shewanellaceae</taxon>
        <taxon>Shewanella</taxon>
    </lineage>
</organism>
<feature type="transmembrane region" description="Helical" evidence="10">
    <location>
        <begin position="295"/>
        <end position="318"/>
    </location>
</feature>
<evidence type="ECO:0000256" key="6">
    <source>
        <dbReference type="ARBA" id="ARBA00023136"/>
    </source>
</evidence>
<name>Q12JJ9_SHEDO</name>
<evidence type="ECO:0000313" key="14">
    <source>
        <dbReference type="Proteomes" id="UP000001982"/>
    </source>
</evidence>
<evidence type="ECO:0000256" key="8">
    <source>
        <dbReference type="ARBA" id="ARBA00029447"/>
    </source>
</evidence>
<evidence type="ECO:0000313" key="13">
    <source>
        <dbReference type="EMBL" id="ABE56377.1"/>
    </source>
</evidence>
<dbReference type="HOGENOM" id="CLU_000445_107_19_6"/>
<dbReference type="RefSeq" id="WP_011497523.1">
    <property type="nucleotide sequence ID" value="NC_007954.1"/>
</dbReference>
<dbReference type="GO" id="GO:0005886">
    <property type="term" value="C:plasma membrane"/>
    <property type="evidence" value="ECO:0007669"/>
    <property type="project" value="UniProtKB-SubCell"/>
</dbReference>
<feature type="domain" description="HAMP" evidence="12">
    <location>
        <begin position="320"/>
        <end position="375"/>
    </location>
</feature>
<dbReference type="InterPro" id="IPR033479">
    <property type="entry name" value="dCache_1"/>
</dbReference>
<comment type="subcellular location">
    <subcellularLocation>
        <location evidence="1">Cell membrane</location>
        <topology evidence="1">Multi-pass membrane protein</topology>
    </subcellularLocation>
</comment>
<keyword evidence="2" id="KW-1003">Cell membrane</keyword>
<comment type="similarity">
    <text evidence="8">Belongs to the methyl-accepting chemotaxis (MCP) protein family.</text>
</comment>
<accession>Q12JJ9</accession>
<evidence type="ECO:0000256" key="10">
    <source>
        <dbReference type="SAM" id="Phobius"/>
    </source>
</evidence>
<dbReference type="EMBL" id="CP000302">
    <property type="protein sequence ID" value="ABE56377.1"/>
    <property type="molecule type" value="Genomic_DNA"/>
</dbReference>
<evidence type="ECO:0000259" key="12">
    <source>
        <dbReference type="PROSITE" id="PS50885"/>
    </source>
</evidence>
<dbReference type="InterPro" id="IPR003660">
    <property type="entry name" value="HAMP_dom"/>
</dbReference>
<dbReference type="PRINTS" id="PR00260">
    <property type="entry name" value="CHEMTRNSDUCR"/>
</dbReference>
<dbReference type="STRING" id="318161.Sden_3100"/>
<dbReference type="AlphaFoldDB" id="Q12JJ9"/>
<keyword evidence="3" id="KW-0145">Chemotaxis</keyword>
<dbReference type="CDD" id="cd18773">
    <property type="entry name" value="PDC1_HK_sensor"/>
    <property type="match status" value="1"/>
</dbReference>
<dbReference type="InterPro" id="IPR029151">
    <property type="entry name" value="Sensor-like_sf"/>
</dbReference>
<evidence type="ECO:0000256" key="7">
    <source>
        <dbReference type="ARBA" id="ARBA00023224"/>
    </source>
</evidence>
<dbReference type="PROSITE" id="PS50111">
    <property type="entry name" value="CHEMOTAXIS_TRANSDUC_2"/>
    <property type="match status" value="1"/>
</dbReference>
<keyword evidence="14" id="KW-1185">Reference proteome</keyword>
<dbReference type="SUPFAM" id="SSF58104">
    <property type="entry name" value="Methyl-accepting chemotaxis protein (MCP) signaling domain"/>
    <property type="match status" value="1"/>
</dbReference>
<dbReference type="Pfam" id="PF00015">
    <property type="entry name" value="MCPsignal"/>
    <property type="match status" value="1"/>
</dbReference>
<keyword evidence="7 9" id="KW-0807">Transducer</keyword>
<keyword evidence="4 10" id="KW-0812">Transmembrane</keyword>
<dbReference type="Gene3D" id="1.10.287.950">
    <property type="entry name" value="Methyl-accepting chemotaxis protein"/>
    <property type="match status" value="1"/>
</dbReference>
<dbReference type="SUPFAM" id="SSF103190">
    <property type="entry name" value="Sensory domain-like"/>
    <property type="match status" value="1"/>
</dbReference>
<evidence type="ECO:0000256" key="1">
    <source>
        <dbReference type="ARBA" id="ARBA00004651"/>
    </source>
</evidence>
<dbReference type="PANTHER" id="PTHR32089:SF112">
    <property type="entry name" value="LYSOZYME-LIKE PROTEIN-RELATED"/>
    <property type="match status" value="1"/>
</dbReference>
<evidence type="ECO:0000256" key="3">
    <source>
        <dbReference type="ARBA" id="ARBA00022500"/>
    </source>
</evidence>
<dbReference type="CDD" id="cd12912">
    <property type="entry name" value="PDC2_MCP_like"/>
    <property type="match status" value="1"/>
</dbReference>
<evidence type="ECO:0000256" key="5">
    <source>
        <dbReference type="ARBA" id="ARBA00022989"/>
    </source>
</evidence>
<dbReference type="Gene3D" id="3.30.450.20">
    <property type="entry name" value="PAS domain"/>
    <property type="match status" value="1"/>
</dbReference>
<dbReference type="SMART" id="SM00283">
    <property type="entry name" value="MA"/>
    <property type="match status" value="1"/>
</dbReference>
<keyword evidence="5 10" id="KW-1133">Transmembrane helix</keyword>
<sequence>MKIRSKIQLSILSALVIPALIISVVLSNKLNEEAQKQFVDVSSREIRQIENGISILFKDIEDNVRFLATHPVATNNSAGMTSYANGAGGPMTPSRNGGNESQMYDLFDMFAKSHDGLAYIYYANQDGGYVQWPEGSISANYDPRTRPFYQHAMKNDGITRTSAYFYATDNATIISTVTQVKDARGNKIGVQGMDMSLKGLTEYIKQISLGETGFLMLAESDGTLLVDPRRPENNFKKLSEIKDTAYQQLAQIEQGQVTIELDGKSYQVNVITSSKFGWKFIGLVTMDEIFSTANFLIYLMLLIEAIMLVIFISLSFWVSNLITRPIDDVKNLLQEVASGDGDLTCRIVTHSKDDETAELAFAFNLFVEKIRELILQVIDNAKHVSTMASQVSGASDSLSVATEEQNSQSHSIAAALNQISITSGQIAQTIKGADELSKQSKLEVDQGSGVIKDVITRMSRVASDMGGLTTTLQDLNKSSDEINEIISLITDIANMTNLLALNAAIESARAGEAGRGFAVVADEVRTLSVRTSKAATQVSELIKGLQQQSNASCGQIELLNQEINASVEHGAQSLLILEKITSSSEKISQETAHVAHSMGEESNAIEEINQNIQNMALAINESTEDISRLKLVSQQLGEQAQELQSSVGRFKT</sequence>
<dbReference type="KEGG" id="sdn:Sden_3100"/>
<keyword evidence="6 10" id="KW-0472">Membrane</keyword>
<dbReference type="PROSITE" id="PS50885">
    <property type="entry name" value="HAMP"/>
    <property type="match status" value="1"/>
</dbReference>
<evidence type="ECO:0000259" key="11">
    <source>
        <dbReference type="PROSITE" id="PS50111"/>
    </source>
</evidence>
<proteinExistence type="inferred from homology"/>
<dbReference type="Pfam" id="PF00672">
    <property type="entry name" value="HAMP"/>
    <property type="match status" value="1"/>
</dbReference>
<dbReference type="Pfam" id="PF02743">
    <property type="entry name" value="dCache_1"/>
    <property type="match status" value="1"/>
</dbReference>
<evidence type="ECO:0000256" key="2">
    <source>
        <dbReference type="ARBA" id="ARBA00022475"/>
    </source>
</evidence>
<gene>
    <name evidence="13" type="ordered locus">Sden_3100</name>
</gene>
<dbReference type="GO" id="GO:0007165">
    <property type="term" value="P:signal transduction"/>
    <property type="evidence" value="ECO:0007669"/>
    <property type="project" value="UniProtKB-KW"/>
</dbReference>